<evidence type="ECO:0000256" key="10">
    <source>
        <dbReference type="HAMAP-Rule" id="MF_01331"/>
    </source>
</evidence>
<evidence type="ECO:0000256" key="5">
    <source>
        <dbReference type="ARBA" id="ARBA00022884"/>
    </source>
</evidence>
<keyword evidence="7 10" id="KW-0687">Ribonucleoprotein</keyword>
<keyword evidence="16" id="KW-1185">Reference proteome</keyword>
<name>A0AAJ6CSG4_9CHLR</name>
<dbReference type="GO" id="GO:0019843">
    <property type="term" value="F:rRNA binding"/>
    <property type="evidence" value="ECO:0007669"/>
    <property type="project" value="UniProtKB-UniRule"/>
</dbReference>
<evidence type="ECO:0000256" key="6">
    <source>
        <dbReference type="ARBA" id="ARBA00022980"/>
    </source>
</evidence>
<dbReference type="InterPro" id="IPR005727">
    <property type="entry name" value="Ribosomal_uL22_bac/chlpt-type"/>
</dbReference>
<keyword evidence="5 10" id="KW-0694">RNA-binding</keyword>
<evidence type="ECO:0000313" key="14">
    <source>
        <dbReference type="EMBL" id="MDG0867332.1"/>
    </source>
</evidence>
<accession>A0AAJ6CSG4</accession>
<comment type="function">
    <text evidence="10 13">This protein binds specifically to 23S rRNA; its binding is stimulated by other ribosomal proteins, e.g., L4, L17, and L20. It is important during the early stages of 50S assembly. It makes multiple contacts with different domains of the 23S rRNA in the assembled 50S subunit and ribosome.</text>
</comment>
<dbReference type="HAMAP" id="MF_01331_B">
    <property type="entry name" value="Ribosomal_uL22_B"/>
    <property type="match status" value="1"/>
</dbReference>
<keyword evidence="4 10" id="KW-0699">rRNA-binding</keyword>
<dbReference type="AlphaFoldDB" id="A0AAJ6CSG4"/>
<comment type="function">
    <text evidence="1 10">The globular domain of the protein is located near the polypeptide exit tunnel on the outside of the subunit, while an extended beta-hairpin is found that lines the wall of the exit tunnel in the center of the 70S ribosome.</text>
</comment>
<organism evidence="15 16">
    <name type="scientific">Candidatus Lucifugimonas marina</name>
    <dbReference type="NCBI Taxonomy" id="3038979"/>
    <lineage>
        <taxon>Bacteria</taxon>
        <taxon>Bacillati</taxon>
        <taxon>Chloroflexota</taxon>
        <taxon>Dehalococcoidia</taxon>
        <taxon>SAR202 cluster</taxon>
        <taxon>Candidatus Lucifugimonadales</taxon>
        <taxon>Candidatus Lucifugimonadaceae</taxon>
        <taxon>Candidatus Lucifugimonas</taxon>
    </lineage>
</organism>
<evidence type="ECO:0000256" key="11">
    <source>
        <dbReference type="RuleBase" id="RU004005"/>
    </source>
</evidence>
<dbReference type="GO" id="GO:0003735">
    <property type="term" value="F:structural constituent of ribosome"/>
    <property type="evidence" value="ECO:0007669"/>
    <property type="project" value="InterPro"/>
</dbReference>
<dbReference type="Pfam" id="PF00237">
    <property type="entry name" value="Ribosomal_L22"/>
    <property type="match status" value="1"/>
</dbReference>
<dbReference type="EMBL" id="WMBE01000003">
    <property type="protein sequence ID" value="MDG0867332.1"/>
    <property type="molecule type" value="Genomic_DNA"/>
</dbReference>
<sequence length="111" mass="12601">MAIARTKNVGISDYKLRLVMDQIRGKMVNDAFPMLRYMTSPAAAEILKILKAATANAENNDLQSREDLKIVRITADKGTWIRRYRPKARGRVGAFDRPTSHVTIEVDEVRI</sequence>
<evidence type="ECO:0000313" key="16">
    <source>
        <dbReference type="Proteomes" id="UP001219901"/>
    </source>
</evidence>
<dbReference type="RefSeq" id="WP_342825599.1">
    <property type="nucleotide sequence ID" value="NZ_CP046146.1"/>
</dbReference>
<dbReference type="Proteomes" id="UP001321249">
    <property type="component" value="Unassembled WGS sequence"/>
</dbReference>
<evidence type="ECO:0000256" key="1">
    <source>
        <dbReference type="ARBA" id="ARBA00003478"/>
    </source>
</evidence>
<evidence type="ECO:0000256" key="4">
    <source>
        <dbReference type="ARBA" id="ARBA00022730"/>
    </source>
</evidence>
<reference evidence="15" key="2">
    <citation type="journal article" date="2023" name="Nat. Commun.">
        <title>Cultivation of marine bacteria of the SAR202 clade.</title>
        <authorList>
            <person name="Lim Y."/>
            <person name="Seo J.H."/>
            <person name="Giovannoni S.J."/>
            <person name="Kang I."/>
            <person name="Cho J.C."/>
        </authorList>
    </citation>
    <scope>NUCLEOTIDE SEQUENCE</scope>
    <source>
        <strain evidence="15">JH1073</strain>
    </source>
</reference>
<evidence type="ECO:0000256" key="13">
    <source>
        <dbReference type="RuleBase" id="RU004008"/>
    </source>
</evidence>
<dbReference type="GO" id="GO:0006412">
    <property type="term" value="P:translation"/>
    <property type="evidence" value="ECO:0007669"/>
    <property type="project" value="UniProtKB-UniRule"/>
</dbReference>
<dbReference type="CDD" id="cd00336">
    <property type="entry name" value="Ribosomal_L22"/>
    <property type="match status" value="1"/>
</dbReference>
<dbReference type="InterPro" id="IPR001063">
    <property type="entry name" value="Ribosomal_uL22"/>
</dbReference>
<comment type="subunit">
    <text evidence="3 10 12">Part of the 50S ribosomal subunit.</text>
</comment>
<evidence type="ECO:0000256" key="3">
    <source>
        <dbReference type="ARBA" id="ARBA00011838"/>
    </source>
</evidence>
<dbReference type="PANTHER" id="PTHR13501:SF8">
    <property type="entry name" value="LARGE RIBOSOMAL SUBUNIT PROTEIN UL22M"/>
    <property type="match status" value="1"/>
</dbReference>
<dbReference type="GO" id="GO:0015934">
    <property type="term" value="C:large ribosomal subunit"/>
    <property type="evidence" value="ECO:0007669"/>
    <property type="project" value="InterPro"/>
</dbReference>
<reference evidence="16" key="3">
    <citation type="submission" date="2023-06" db="EMBL/GenBank/DDBJ databases">
        <title>Pangenomics reveal diversification of enzyme families and niche specialization in globally abundant SAR202 bacteria.</title>
        <authorList>
            <person name="Saw J.H.W."/>
        </authorList>
    </citation>
    <scope>NUCLEOTIDE SEQUENCE [LARGE SCALE GENOMIC DNA]</scope>
    <source>
        <strain evidence="16">JH1073</strain>
    </source>
</reference>
<dbReference type="InterPro" id="IPR036394">
    <property type="entry name" value="Ribosomal_uL22_sf"/>
</dbReference>
<evidence type="ECO:0000256" key="7">
    <source>
        <dbReference type="ARBA" id="ARBA00023274"/>
    </source>
</evidence>
<evidence type="ECO:0000313" key="15">
    <source>
        <dbReference type="EMBL" id="WFG40281.1"/>
    </source>
</evidence>
<proteinExistence type="inferred from homology"/>
<protein>
    <recommendedName>
        <fullName evidence="9 10">Large ribosomal subunit protein uL22</fullName>
    </recommendedName>
</protein>
<evidence type="ECO:0000256" key="12">
    <source>
        <dbReference type="RuleBase" id="RU004006"/>
    </source>
</evidence>
<gene>
    <name evidence="10 15" type="primary">rplV</name>
    <name evidence="14" type="ORF">GKO46_09645</name>
    <name evidence="15" type="ORF">GKO48_11895</name>
</gene>
<dbReference type="PANTHER" id="PTHR13501">
    <property type="entry name" value="CHLOROPLAST 50S RIBOSOMAL PROTEIN L22-RELATED"/>
    <property type="match status" value="1"/>
</dbReference>
<comment type="similarity">
    <text evidence="2 10 11">Belongs to the universal ribosomal protein uL22 family.</text>
</comment>
<dbReference type="EMBL" id="CP046147">
    <property type="protein sequence ID" value="WFG40281.1"/>
    <property type="molecule type" value="Genomic_DNA"/>
</dbReference>
<comment type="function">
    <text evidence="8">This protein binds specifically to 23S rRNA; its binding is stimulated by other ribosomal proteins, e.g. L4, L17, and L20. It is important during the early stages of 50S assembly. It makes multiple contacts with different domains of the 23S rRNA in the assembled 50S subunit and ribosome.</text>
</comment>
<dbReference type="Proteomes" id="UP001219901">
    <property type="component" value="Chromosome"/>
</dbReference>
<dbReference type="SUPFAM" id="SSF54843">
    <property type="entry name" value="Ribosomal protein L22"/>
    <property type="match status" value="1"/>
</dbReference>
<dbReference type="Gene3D" id="3.90.470.10">
    <property type="entry name" value="Ribosomal protein L22/L17"/>
    <property type="match status" value="1"/>
</dbReference>
<dbReference type="InterPro" id="IPR047867">
    <property type="entry name" value="Ribosomal_uL22_bac/org-type"/>
</dbReference>
<evidence type="ECO:0000256" key="8">
    <source>
        <dbReference type="ARBA" id="ARBA00025084"/>
    </source>
</evidence>
<dbReference type="NCBIfam" id="TIGR01044">
    <property type="entry name" value="rplV_bact"/>
    <property type="match status" value="1"/>
</dbReference>
<evidence type="ECO:0000256" key="2">
    <source>
        <dbReference type="ARBA" id="ARBA00009451"/>
    </source>
</evidence>
<evidence type="ECO:0000313" key="17">
    <source>
        <dbReference type="Proteomes" id="UP001321249"/>
    </source>
</evidence>
<reference evidence="16 17" key="1">
    <citation type="submission" date="2019-11" db="EMBL/GenBank/DDBJ databases">
        <authorList>
            <person name="Cho J.-C."/>
        </authorList>
    </citation>
    <scope>NUCLEOTIDE SEQUENCE [LARGE SCALE GENOMIC DNA]</scope>
    <source>
        <strain evidence="15 16">JH1073</strain>
        <strain evidence="14 17">JH702</strain>
    </source>
</reference>
<evidence type="ECO:0000256" key="9">
    <source>
        <dbReference type="ARBA" id="ARBA00035207"/>
    </source>
</evidence>
<keyword evidence="6 10" id="KW-0689">Ribosomal protein</keyword>